<dbReference type="InterPro" id="IPR004681">
    <property type="entry name" value="TRAP_DctM"/>
</dbReference>
<evidence type="ECO:0000256" key="3">
    <source>
        <dbReference type="ARBA" id="ARBA00022519"/>
    </source>
</evidence>
<dbReference type="AlphaFoldDB" id="A0A7Z2JIU4"/>
<comment type="similarity">
    <text evidence="7">Belongs to the TRAP transporter large permease family.</text>
</comment>
<dbReference type="PANTHER" id="PTHR33362">
    <property type="entry name" value="SIALIC ACID TRAP TRANSPORTER PERMEASE PROTEIN SIAT-RELATED"/>
    <property type="match status" value="1"/>
</dbReference>
<organism evidence="9 10">
    <name type="scientific">Paraburkholderia acidisoli</name>
    <dbReference type="NCBI Taxonomy" id="2571748"/>
    <lineage>
        <taxon>Bacteria</taxon>
        <taxon>Pseudomonadati</taxon>
        <taxon>Pseudomonadota</taxon>
        <taxon>Betaproteobacteria</taxon>
        <taxon>Burkholderiales</taxon>
        <taxon>Burkholderiaceae</taxon>
        <taxon>Paraburkholderia</taxon>
    </lineage>
</organism>
<dbReference type="PANTHER" id="PTHR33362:SF5">
    <property type="entry name" value="C4-DICARBOXYLATE TRAP TRANSPORTER LARGE PERMEASE PROTEIN DCTM"/>
    <property type="match status" value="1"/>
</dbReference>
<evidence type="ECO:0000256" key="1">
    <source>
        <dbReference type="ARBA" id="ARBA00004429"/>
    </source>
</evidence>
<proteinExistence type="inferred from homology"/>
<evidence type="ECO:0000259" key="8">
    <source>
        <dbReference type="Pfam" id="PF06808"/>
    </source>
</evidence>
<evidence type="ECO:0000256" key="2">
    <source>
        <dbReference type="ARBA" id="ARBA00022475"/>
    </source>
</evidence>
<keyword evidence="4 7" id="KW-0812">Transmembrane</keyword>
<protein>
    <recommendedName>
        <fullName evidence="7">TRAP transporter large permease protein</fullName>
    </recommendedName>
</protein>
<evidence type="ECO:0000256" key="4">
    <source>
        <dbReference type="ARBA" id="ARBA00022692"/>
    </source>
</evidence>
<keyword evidence="5 7" id="KW-1133">Transmembrane helix</keyword>
<evidence type="ECO:0000313" key="10">
    <source>
        <dbReference type="Proteomes" id="UP000433577"/>
    </source>
</evidence>
<comment type="function">
    <text evidence="7">Part of the tripartite ATP-independent periplasmic (TRAP) transport system.</text>
</comment>
<feature type="transmembrane region" description="Helical" evidence="7">
    <location>
        <begin position="386"/>
        <end position="411"/>
    </location>
</feature>
<feature type="transmembrane region" description="Helical" evidence="7">
    <location>
        <begin position="165"/>
        <end position="189"/>
    </location>
</feature>
<feature type="transmembrane region" description="Helical" evidence="7">
    <location>
        <begin position="301"/>
        <end position="322"/>
    </location>
</feature>
<dbReference type="InterPro" id="IPR010656">
    <property type="entry name" value="DctM"/>
</dbReference>
<dbReference type="OrthoDB" id="9796052at2"/>
<keyword evidence="10" id="KW-1185">Reference proteome</keyword>
<feature type="transmembrane region" description="Helical" evidence="7">
    <location>
        <begin position="363"/>
        <end position="380"/>
    </location>
</feature>
<feature type="transmembrane region" description="Helical" evidence="7">
    <location>
        <begin position="334"/>
        <end position="356"/>
    </location>
</feature>
<feature type="domain" description="TRAP C4-dicarboxylate transport system permease DctM subunit" evidence="8">
    <location>
        <begin position="37"/>
        <end position="448"/>
    </location>
</feature>
<dbReference type="KEGG" id="pacs:FAZ98_30225"/>
<name>A0A7Z2JIU4_9BURK</name>
<feature type="transmembrane region" description="Helical" evidence="7">
    <location>
        <begin position="201"/>
        <end position="224"/>
    </location>
</feature>
<dbReference type="RefSeq" id="WP_158957209.1">
    <property type="nucleotide sequence ID" value="NZ_CP046916.1"/>
</dbReference>
<evidence type="ECO:0000256" key="6">
    <source>
        <dbReference type="ARBA" id="ARBA00023136"/>
    </source>
</evidence>
<keyword evidence="2" id="KW-1003">Cell membrane</keyword>
<feature type="transmembrane region" description="Helical" evidence="7">
    <location>
        <begin position="33"/>
        <end position="64"/>
    </location>
</feature>
<feature type="transmembrane region" description="Helical" evidence="7">
    <location>
        <begin position="244"/>
        <end position="265"/>
    </location>
</feature>
<keyword evidence="6 7" id="KW-0472">Membrane</keyword>
<feature type="transmembrane region" description="Helical" evidence="7">
    <location>
        <begin position="432"/>
        <end position="452"/>
    </location>
</feature>
<reference evidence="9 10" key="1">
    <citation type="submission" date="2019-12" db="EMBL/GenBank/DDBJ databases">
        <title>Paraburkholderia acidiphila 7Q-K02 sp. nov and Paraburkholderia acidisoli DHF22 sp. nov., two strains isolated from forest soil.</title>
        <authorList>
            <person name="Gao Z."/>
            <person name="Qiu L."/>
        </authorList>
    </citation>
    <scope>NUCLEOTIDE SEQUENCE [LARGE SCALE GENOMIC DNA]</scope>
    <source>
        <strain evidence="9 10">DHF22</strain>
    </source>
</reference>
<comment type="subunit">
    <text evidence="7">The complex comprises the extracytoplasmic solute receptor protein and the two transmembrane proteins.</text>
</comment>
<comment type="subcellular location">
    <subcellularLocation>
        <location evidence="1 7">Cell inner membrane</location>
        <topology evidence="1 7">Multi-pass membrane protein</topology>
    </subcellularLocation>
</comment>
<keyword evidence="7" id="KW-0813">Transport</keyword>
<dbReference type="NCBIfam" id="TIGR00786">
    <property type="entry name" value="dctM"/>
    <property type="match status" value="1"/>
</dbReference>
<feature type="transmembrane region" description="Helical" evidence="7">
    <location>
        <begin position="84"/>
        <end position="104"/>
    </location>
</feature>
<accession>A0A7Z2JIU4</accession>
<dbReference type="GO" id="GO:0005886">
    <property type="term" value="C:plasma membrane"/>
    <property type="evidence" value="ECO:0007669"/>
    <property type="project" value="UniProtKB-SubCell"/>
</dbReference>
<feature type="transmembrane region" description="Helical" evidence="7">
    <location>
        <begin position="124"/>
        <end position="153"/>
    </location>
</feature>
<dbReference type="Pfam" id="PF06808">
    <property type="entry name" value="DctM"/>
    <property type="match status" value="1"/>
</dbReference>
<keyword evidence="3 7" id="KW-0997">Cell inner membrane</keyword>
<dbReference type="EMBL" id="CP046916">
    <property type="protein sequence ID" value="QGZ66096.1"/>
    <property type="molecule type" value="Genomic_DNA"/>
</dbReference>
<evidence type="ECO:0000313" key="9">
    <source>
        <dbReference type="EMBL" id="QGZ66096.1"/>
    </source>
</evidence>
<sequence length="457" mass="48463">MIVVIFLLVMLGVMGGLALTGHAATDLPLPAIFSLIGIFAFLFTAGVYIAATLAILGLLAGFVFSTRPFWLAIGPTAWNTSSNYVLIAVPLFLLMGEILLRSGVSERLYKTLGMWVTRLPGGLLHANIVSSGVFATVCGSSIATAATMGSVALPYFERTKYDKKMVLGSLAAGGALGNLFPPGITLIIYGLLTETSVGKLYLASLLPGIMVMLLCMAVVVAYGLRNKRLIIEKGVPLRERLMALVHLLPAVVLIALVLGSIYGGLATPTEAAALGVVGAAVFAALNRTLSLKMLHACAVSTARKTAMIGLILLGAFLLSYILTSLRLPQIMTAFVAGLPLPAWAVMSMIILFYFALGTFMEGFAMVITTIPVVFPIVKTLGYDPLWFGVIVTLLIEATLITPPEGTILYILQGLRPTPGPISDVFAGVTKFVVMYLLAVAVLMVFPQIALWLPNVLN</sequence>
<evidence type="ECO:0000256" key="5">
    <source>
        <dbReference type="ARBA" id="ARBA00022989"/>
    </source>
</evidence>
<dbReference type="Proteomes" id="UP000433577">
    <property type="component" value="Chromosome 4"/>
</dbReference>
<gene>
    <name evidence="9" type="ORF">FAZ98_30225</name>
</gene>
<dbReference type="PIRSF" id="PIRSF006066">
    <property type="entry name" value="HI0050"/>
    <property type="match status" value="1"/>
</dbReference>
<evidence type="ECO:0000256" key="7">
    <source>
        <dbReference type="RuleBase" id="RU369079"/>
    </source>
</evidence>
<dbReference type="GO" id="GO:0022857">
    <property type="term" value="F:transmembrane transporter activity"/>
    <property type="evidence" value="ECO:0007669"/>
    <property type="project" value="UniProtKB-UniRule"/>
</dbReference>